<evidence type="ECO:0000259" key="7">
    <source>
        <dbReference type="Pfam" id="PF00291"/>
    </source>
</evidence>
<keyword evidence="3" id="KW-0456">Lyase</keyword>
<name>A0A553RHH4_9TELE</name>
<feature type="compositionally biased region" description="Polar residues" evidence="6">
    <location>
        <begin position="102"/>
        <end position="130"/>
    </location>
</feature>
<evidence type="ECO:0000256" key="3">
    <source>
        <dbReference type="ARBA" id="ARBA00023239"/>
    </source>
</evidence>
<feature type="region of interest" description="Disordered" evidence="6">
    <location>
        <begin position="96"/>
        <end position="146"/>
    </location>
</feature>
<dbReference type="PANTHER" id="PTHR48078">
    <property type="entry name" value="THREONINE DEHYDRATASE, MITOCHONDRIAL-RELATED"/>
    <property type="match status" value="1"/>
</dbReference>
<reference evidence="8 9" key="1">
    <citation type="journal article" date="2019" name="Sci. Data">
        <title>Hybrid genome assembly and annotation of Danionella translucida.</title>
        <authorList>
            <person name="Kadobianskyi M."/>
            <person name="Schulze L."/>
            <person name="Schuelke M."/>
            <person name="Judkewitz B."/>
        </authorList>
    </citation>
    <scope>NUCLEOTIDE SEQUENCE [LARGE SCALE GENOMIC DNA]</scope>
    <source>
        <strain evidence="8 9">Bolton</strain>
    </source>
</reference>
<dbReference type="STRING" id="623744.A0A553RHH4"/>
<proteinExistence type="predicted"/>
<evidence type="ECO:0000256" key="1">
    <source>
        <dbReference type="ARBA" id="ARBA00001933"/>
    </source>
</evidence>
<dbReference type="GO" id="GO:0006567">
    <property type="term" value="P:L-threonine catabolic process"/>
    <property type="evidence" value="ECO:0007669"/>
    <property type="project" value="TreeGrafter"/>
</dbReference>
<keyword evidence="9" id="KW-1185">Reference proteome</keyword>
<comment type="cofactor">
    <cofactor evidence="1">
        <name>pyridoxal 5'-phosphate</name>
        <dbReference type="ChEBI" id="CHEBI:597326"/>
    </cofactor>
</comment>
<dbReference type="Gene3D" id="3.40.50.1100">
    <property type="match status" value="2"/>
</dbReference>
<evidence type="ECO:0000256" key="6">
    <source>
        <dbReference type="SAM" id="MobiDB-lite"/>
    </source>
</evidence>
<organism evidence="8 9">
    <name type="scientific">Danionella cerebrum</name>
    <dbReference type="NCBI Taxonomy" id="2873325"/>
    <lineage>
        <taxon>Eukaryota</taxon>
        <taxon>Metazoa</taxon>
        <taxon>Chordata</taxon>
        <taxon>Craniata</taxon>
        <taxon>Vertebrata</taxon>
        <taxon>Euteleostomi</taxon>
        <taxon>Actinopterygii</taxon>
        <taxon>Neopterygii</taxon>
        <taxon>Teleostei</taxon>
        <taxon>Ostariophysi</taxon>
        <taxon>Cypriniformes</taxon>
        <taxon>Danionidae</taxon>
        <taxon>Danioninae</taxon>
        <taxon>Danionella</taxon>
    </lineage>
</organism>
<dbReference type="Proteomes" id="UP000316079">
    <property type="component" value="Unassembled WGS sequence"/>
</dbReference>
<evidence type="ECO:0000313" key="8">
    <source>
        <dbReference type="EMBL" id="TRZ01639.1"/>
    </source>
</evidence>
<dbReference type="SUPFAM" id="SSF53686">
    <property type="entry name" value="Tryptophan synthase beta subunit-like PLP-dependent enzymes"/>
    <property type="match status" value="1"/>
</dbReference>
<protein>
    <recommendedName>
        <fullName evidence="4">L-serine deaminase</fullName>
    </recommendedName>
    <alternativeName>
        <fullName evidence="5">L-threonine dehydratase</fullName>
    </alternativeName>
</protein>
<keyword evidence="2" id="KW-0663">Pyridoxal phosphate</keyword>
<evidence type="ECO:0000256" key="5">
    <source>
        <dbReference type="ARBA" id="ARBA00042605"/>
    </source>
</evidence>
<dbReference type="InterPro" id="IPR050147">
    <property type="entry name" value="Ser/Thr_Dehydratase"/>
</dbReference>
<dbReference type="InterPro" id="IPR036052">
    <property type="entry name" value="TrpB-like_PALP_sf"/>
</dbReference>
<accession>A0A553RHH4</accession>
<dbReference type="GO" id="GO:0004794">
    <property type="term" value="F:threonine deaminase activity"/>
    <property type="evidence" value="ECO:0007669"/>
    <property type="project" value="TreeGrafter"/>
</dbReference>
<dbReference type="EMBL" id="SRMA01024063">
    <property type="protein sequence ID" value="TRZ01639.1"/>
    <property type="molecule type" value="Genomic_DNA"/>
</dbReference>
<dbReference type="AlphaFoldDB" id="A0A553RHH4"/>
<evidence type="ECO:0000256" key="4">
    <source>
        <dbReference type="ARBA" id="ARBA00041766"/>
    </source>
</evidence>
<evidence type="ECO:0000313" key="9">
    <source>
        <dbReference type="Proteomes" id="UP000316079"/>
    </source>
</evidence>
<sequence length="624" mass="68861">MNFAAQFFASFVNEGLQTEETGRGFNDSEEYDPFWQRLHHCESANLSFVSGSTETSRPDCSTHSNIHSHIHLENGSLGCRSTLICPERLKDFGAEEILNGDPRNTNTLLKIPESTNTQPKNTESIHTTPKSPDYRREDEMSQKSKPVAIPTAEELHKSAAEPQTCLRLEDINAATLRLQQNGIQRTPCMYSRLSKQLGMEIYLKKEVLHYTHSVKERGVLNLLSSLSKGVKGVFVASDCSFSLAVAHLSVRFQLSVFVILPVCVAPSRLCCYRDCGAAVISYGSIVQDSILHARMLAREHGFVYLEEGVEGERGCVYEAGLGSVGLEMLEQVPGLQAVLVPAGGSCALLGGTAAAIKHLKPDVTIIGVEPEECPVLQQCLKANSLITDLHCKPNRTLYRDLVDQSLGPHSFHLAKAYVDKVVSVRESDVLLAMLHLLESDQSLVSAEGALGIAGLLSGKLPELRGKRVGVVVSGGHLDLDLLLECVDRALVLDQRVGRFSLQLGQWPGEMAKLMELLAREDVRDLSSHSVIFLAVGNFLPVDDLSVILPNNLFDFSVHSVCTPSTVQFIWQGLLEVYHKQCGYSVDLFKSQVECVVGTRDKSQNLQLRRKLVERYPSLQWLTER</sequence>
<dbReference type="Pfam" id="PF00291">
    <property type="entry name" value="PALP"/>
    <property type="match status" value="1"/>
</dbReference>
<feature type="compositionally biased region" description="Basic and acidic residues" evidence="6">
    <location>
        <begin position="132"/>
        <end position="142"/>
    </location>
</feature>
<dbReference type="PANTHER" id="PTHR48078:SF19">
    <property type="entry name" value="ACT DOMAIN-CONTAINING PROTEIN"/>
    <property type="match status" value="1"/>
</dbReference>
<gene>
    <name evidence="8" type="ORF">DNTS_015967</name>
</gene>
<dbReference type="OrthoDB" id="4418812at2759"/>
<feature type="domain" description="Tryptophan synthase beta chain-like PALP" evidence="7">
    <location>
        <begin position="181"/>
        <end position="474"/>
    </location>
</feature>
<dbReference type="GO" id="GO:0006565">
    <property type="term" value="P:L-serine catabolic process"/>
    <property type="evidence" value="ECO:0007669"/>
    <property type="project" value="TreeGrafter"/>
</dbReference>
<comment type="caution">
    <text evidence="8">The sequence shown here is derived from an EMBL/GenBank/DDBJ whole genome shotgun (WGS) entry which is preliminary data.</text>
</comment>
<dbReference type="GO" id="GO:0003941">
    <property type="term" value="F:L-serine ammonia-lyase activity"/>
    <property type="evidence" value="ECO:0007669"/>
    <property type="project" value="TreeGrafter"/>
</dbReference>
<dbReference type="InterPro" id="IPR001926">
    <property type="entry name" value="TrpB-like_PALP"/>
</dbReference>
<evidence type="ECO:0000256" key="2">
    <source>
        <dbReference type="ARBA" id="ARBA00022898"/>
    </source>
</evidence>
<dbReference type="GO" id="GO:0009097">
    <property type="term" value="P:isoleucine biosynthetic process"/>
    <property type="evidence" value="ECO:0007669"/>
    <property type="project" value="TreeGrafter"/>
</dbReference>